<comment type="caution">
    <text evidence="2">The sequence shown here is derived from an EMBL/GenBank/DDBJ whole genome shotgun (WGS) entry which is preliminary data.</text>
</comment>
<proteinExistence type="predicted"/>
<evidence type="ECO:0000313" key="2">
    <source>
        <dbReference type="EMBL" id="CAE1287113.1"/>
    </source>
</evidence>
<dbReference type="InterPro" id="IPR011990">
    <property type="entry name" value="TPR-like_helical_dom_sf"/>
</dbReference>
<gene>
    <name evidence="2" type="ORF">SPHA_46412</name>
</gene>
<reference evidence="2" key="1">
    <citation type="submission" date="2021-01" db="EMBL/GenBank/DDBJ databases">
        <authorList>
            <person name="Li R."/>
            <person name="Bekaert M."/>
        </authorList>
    </citation>
    <scope>NUCLEOTIDE SEQUENCE</scope>
    <source>
        <strain evidence="2">Farmed</strain>
    </source>
</reference>
<evidence type="ECO:0000313" key="3">
    <source>
        <dbReference type="Proteomes" id="UP000597762"/>
    </source>
</evidence>
<evidence type="ECO:0000259" key="1">
    <source>
        <dbReference type="Pfam" id="PF12770"/>
    </source>
</evidence>
<accession>A0A812D3D4</accession>
<organism evidence="2 3">
    <name type="scientific">Acanthosepion pharaonis</name>
    <name type="common">Pharaoh cuttlefish</name>
    <name type="synonym">Sepia pharaonis</name>
    <dbReference type="NCBI Taxonomy" id="158019"/>
    <lineage>
        <taxon>Eukaryota</taxon>
        <taxon>Metazoa</taxon>
        <taxon>Spiralia</taxon>
        <taxon>Lophotrochozoa</taxon>
        <taxon>Mollusca</taxon>
        <taxon>Cephalopoda</taxon>
        <taxon>Coleoidea</taxon>
        <taxon>Decapodiformes</taxon>
        <taxon>Sepiida</taxon>
        <taxon>Sepiina</taxon>
        <taxon>Sepiidae</taxon>
        <taxon>Acanthosepion</taxon>
    </lineage>
</organism>
<dbReference type="OrthoDB" id="5951504at2759"/>
<dbReference type="PANTHER" id="PTHR10098:SF108">
    <property type="entry name" value="TETRATRICOPEPTIDE REPEAT PROTEIN 28"/>
    <property type="match status" value="1"/>
</dbReference>
<feature type="domain" description="CHAT" evidence="1">
    <location>
        <begin position="296"/>
        <end position="510"/>
    </location>
</feature>
<sequence>MEGRESSANCSIASYLSLLSAVTSSQPIDEEDEIKEAKSLLNKGKKSFKNGNFFAALSFFNAGLEIEENNADLLAARCVTFMNISQTKMAAKDAQKLISLHPNNSQCLLLQSLVLKCEGQFEESLNLLVKCLAIANKLNQRVVEEMEEVACEFLKIPVPTTNPAKSKTDLLEQTHQVAVLLVGPEGSFLFSCCDQRMETLGLQDECSSLEAITNIVNQQRATICYYSLLRHHLVIWILQPGKGIIETIVQEKSNPPIQQYIKENLVNVLQIYDKTCPILFYEASNEKIPILKTNDQKESILVMTNPQIPEKSELYGQEWNSMVKTLQVAESEGCEIASTLRIFSINGKEATKKKFLELLPAASVVHIATWANFQEGLLAWSPSSVPVHPDGNTMCDELSYLVTCQEISLLSLHAKLVVLSCGQECVWRGLDDIHLPHYLANAFLKAGTHSVVVCLKPVPDVVRKNFFKHFYSALQNGNWISEALWKAQKYIASKDRFKDISYWSPFVLLGKDCYINLKQICQTMMHQLINSAENLQSSSGKNLLTPGNIISEVPTMEQNLNTLQEIIGKFLHKYSFQADLIQIFLQLIINWPGKQCPPTVGQDLKPVELPPEIAKNDICMSLLNFLGFSFVAKNVQQNGSYVLYPYQVTGSLLQEVCLVLSVIKDFSTNYDLIRAWYCLLPLKQETISSLIDLMYITKLVWGLQLHLTDMVIRSLWDNPETQRLLTSIGYQQIGRILNFHASPRNRKLLTASLQFTLSLSCHRDGNLMNKFDAKQFGVSMKSYLQNTPKEARVVNLNSLGIVHLPRKQFGFKTPWMQVVEQGEEMKEKINLIRRHEKMKAFYRKYTQKGNNMYQAMFATQAQKFLNEYGMKSPVKATKMKVFPSGTASRERIPCIWSPVPSLHQVEKIRQQAYPIVLQWQKKMNAQYKNDLFHIYQPYALDSPVHFGV</sequence>
<dbReference type="Proteomes" id="UP000597762">
    <property type="component" value="Unassembled WGS sequence"/>
</dbReference>
<name>A0A812D3D4_ACAPH</name>
<dbReference type="Gene3D" id="1.25.40.10">
    <property type="entry name" value="Tetratricopeptide repeat domain"/>
    <property type="match status" value="1"/>
</dbReference>
<dbReference type="AlphaFoldDB" id="A0A812D3D4"/>
<dbReference type="PANTHER" id="PTHR10098">
    <property type="entry name" value="RAPSYN-RELATED"/>
    <property type="match status" value="1"/>
</dbReference>
<dbReference type="EMBL" id="CAHIKZ030002446">
    <property type="protein sequence ID" value="CAE1287113.1"/>
    <property type="molecule type" value="Genomic_DNA"/>
</dbReference>
<keyword evidence="3" id="KW-1185">Reference proteome</keyword>
<dbReference type="InterPro" id="IPR024983">
    <property type="entry name" value="CHAT_dom"/>
</dbReference>
<dbReference type="SUPFAM" id="SSF48452">
    <property type="entry name" value="TPR-like"/>
    <property type="match status" value="1"/>
</dbReference>
<dbReference type="Pfam" id="PF12770">
    <property type="entry name" value="CHAT"/>
    <property type="match status" value="1"/>
</dbReference>
<protein>
    <recommendedName>
        <fullName evidence="1">CHAT domain-containing protein</fullName>
    </recommendedName>
</protein>
<dbReference type="InterPro" id="IPR019734">
    <property type="entry name" value="TPR_rpt"/>
</dbReference>
<dbReference type="SMART" id="SM00028">
    <property type="entry name" value="TPR"/>
    <property type="match status" value="3"/>
</dbReference>